<proteinExistence type="predicted"/>
<dbReference type="PROSITE" id="PS00455">
    <property type="entry name" value="AMP_BINDING"/>
    <property type="match status" value="1"/>
</dbReference>
<reference evidence="2 3" key="1">
    <citation type="submission" date="2024-11" db="EMBL/GenBank/DDBJ databases">
        <title>Adaptive evolution of stress response genes in parasites aligns with host niche diversity.</title>
        <authorList>
            <person name="Hahn C."/>
            <person name="Resl P."/>
        </authorList>
    </citation>
    <scope>NUCLEOTIDE SEQUENCE [LARGE SCALE GENOMIC DNA]</scope>
    <source>
        <strain evidence="2">EGGRZ-B1_66</strain>
        <tissue evidence="2">Body</tissue>
    </source>
</reference>
<dbReference type="EMBL" id="JBJKFK010001550">
    <property type="protein sequence ID" value="KAL3312783.1"/>
    <property type="molecule type" value="Genomic_DNA"/>
</dbReference>
<dbReference type="InterPro" id="IPR042099">
    <property type="entry name" value="ANL_N_sf"/>
</dbReference>
<sequence length="126" mass="13864">MKLCVCFNEERTELLLNTLLKSGEAMAINTLQQLVVMRPTSPERMQQMQDKFAQSAPHLKFFSMDQIREAGRKNLLPFKCPGPAGTYVINFTSGTTGIPKGVIITCGAFKHVICSVLSSANILDVS</sequence>
<comment type="caution">
    <text evidence="2">The sequence shown here is derived from an EMBL/GenBank/DDBJ whole genome shotgun (WGS) entry which is preliminary data.</text>
</comment>
<keyword evidence="3" id="KW-1185">Reference proteome</keyword>
<name>A0ABD2Q0A4_9PLAT</name>
<organism evidence="2 3">
    <name type="scientific">Cichlidogyrus casuarinus</name>
    <dbReference type="NCBI Taxonomy" id="1844966"/>
    <lineage>
        <taxon>Eukaryota</taxon>
        <taxon>Metazoa</taxon>
        <taxon>Spiralia</taxon>
        <taxon>Lophotrochozoa</taxon>
        <taxon>Platyhelminthes</taxon>
        <taxon>Monogenea</taxon>
        <taxon>Monopisthocotylea</taxon>
        <taxon>Dactylogyridea</taxon>
        <taxon>Ancyrocephalidae</taxon>
        <taxon>Cichlidogyrus</taxon>
    </lineage>
</organism>
<dbReference type="Pfam" id="PF00501">
    <property type="entry name" value="AMP-binding"/>
    <property type="match status" value="1"/>
</dbReference>
<accession>A0ABD2Q0A4</accession>
<dbReference type="InterPro" id="IPR000873">
    <property type="entry name" value="AMP-dep_synth/lig_dom"/>
</dbReference>
<evidence type="ECO:0000313" key="3">
    <source>
        <dbReference type="Proteomes" id="UP001626550"/>
    </source>
</evidence>
<evidence type="ECO:0000259" key="1">
    <source>
        <dbReference type="Pfam" id="PF00501"/>
    </source>
</evidence>
<feature type="domain" description="AMP-dependent synthetase/ligase" evidence="1">
    <location>
        <begin position="58"/>
        <end position="112"/>
    </location>
</feature>
<dbReference type="SUPFAM" id="SSF56801">
    <property type="entry name" value="Acetyl-CoA synthetase-like"/>
    <property type="match status" value="1"/>
</dbReference>
<dbReference type="Proteomes" id="UP001626550">
    <property type="component" value="Unassembled WGS sequence"/>
</dbReference>
<evidence type="ECO:0000313" key="2">
    <source>
        <dbReference type="EMBL" id="KAL3312783.1"/>
    </source>
</evidence>
<dbReference type="InterPro" id="IPR020845">
    <property type="entry name" value="AMP-binding_CS"/>
</dbReference>
<protein>
    <recommendedName>
        <fullName evidence="1">AMP-dependent synthetase/ligase domain-containing protein</fullName>
    </recommendedName>
</protein>
<dbReference type="Gene3D" id="3.40.50.12780">
    <property type="entry name" value="N-terminal domain of ligase-like"/>
    <property type="match status" value="1"/>
</dbReference>
<gene>
    <name evidence="2" type="ORF">Ciccas_008614</name>
</gene>
<dbReference type="AlphaFoldDB" id="A0ABD2Q0A4"/>